<dbReference type="InterPro" id="IPR000073">
    <property type="entry name" value="AB_hydrolase_1"/>
</dbReference>
<dbReference type="Gene3D" id="3.40.50.1820">
    <property type="entry name" value="alpha/beta hydrolase"/>
    <property type="match status" value="1"/>
</dbReference>
<dbReference type="AlphaFoldDB" id="A0A679J644"/>
<accession>A0A679J644</accession>
<dbReference type="PANTHER" id="PTHR43798">
    <property type="entry name" value="MONOACYLGLYCEROL LIPASE"/>
    <property type="match status" value="1"/>
</dbReference>
<dbReference type="EC" id="3.1.1.1" evidence="2"/>
<dbReference type="GO" id="GO:0106435">
    <property type="term" value="F:carboxylesterase activity"/>
    <property type="evidence" value="ECO:0007669"/>
    <property type="project" value="UniProtKB-EC"/>
</dbReference>
<dbReference type="InterPro" id="IPR050266">
    <property type="entry name" value="AB_hydrolase_sf"/>
</dbReference>
<dbReference type="PANTHER" id="PTHR43798:SF33">
    <property type="entry name" value="HYDROLASE, PUTATIVE (AFU_ORTHOLOGUE AFUA_2G14860)-RELATED"/>
    <property type="match status" value="1"/>
</dbReference>
<reference evidence="2" key="1">
    <citation type="submission" date="2019-12" db="EMBL/GenBank/DDBJ databases">
        <authorList>
            <person name="Cremers G."/>
        </authorList>
    </citation>
    <scope>NUCLEOTIDE SEQUENCE</scope>
    <source>
        <strain evidence="2">Vvax</strain>
    </source>
</reference>
<protein>
    <submittedName>
        <fullName evidence="2">Putative carboxylesterase nap</fullName>
        <ecNumber evidence="2">3.1.1.1</ecNumber>
    </submittedName>
</protein>
<evidence type="ECO:0000313" key="2">
    <source>
        <dbReference type="EMBL" id="CAA2104101.1"/>
    </source>
</evidence>
<dbReference type="RefSeq" id="WP_339090231.1">
    <property type="nucleotide sequence ID" value="NZ_LR743507.1"/>
</dbReference>
<dbReference type="InterPro" id="IPR029058">
    <property type="entry name" value="AB_hydrolase_fold"/>
</dbReference>
<keyword evidence="2" id="KW-0378">Hydrolase</keyword>
<dbReference type="Pfam" id="PF00561">
    <property type="entry name" value="Abhydrolase_1"/>
    <property type="match status" value="1"/>
</dbReference>
<dbReference type="GO" id="GO:0016020">
    <property type="term" value="C:membrane"/>
    <property type="evidence" value="ECO:0007669"/>
    <property type="project" value="TreeGrafter"/>
</dbReference>
<gene>
    <name evidence="2" type="primary">nap</name>
    <name evidence="2" type="ORF">VVAX_02596</name>
</gene>
<feature type="domain" description="AB hydrolase-1" evidence="1">
    <location>
        <begin position="60"/>
        <end position="160"/>
    </location>
</feature>
<organism evidence="2">
    <name type="scientific">Variovorax paradoxus</name>
    <dbReference type="NCBI Taxonomy" id="34073"/>
    <lineage>
        <taxon>Bacteria</taxon>
        <taxon>Pseudomonadati</taxon>
        <taxon>Pseudomonadota</taxon>
        <taxon>Betaproteobacteria</taxon>
        <taxon>Burkholderiales</taxon>
        <taxon>Comamonadaceae</taxon>
        <taxon>Variovorax</taxon>
    </lineage>
</organism>
<dbReference type="SUPFAM" id="SSF53474">
    <property type="entry name" value="alpha/beta-Hydrolases"/>
    <property type="match status" value="1"/>
</dbReference>
<dbReference type="EMBL" id="LR743507">
    <property type="protein sequence ID" value="CAA2104101.1"/>
    <property type="molecule type" value="Genomic_DNA"/>
</dbReference>
<evidence type="ECO:0000259" key="1">
    <source>
        <dbReference type="Pfam" id="PF00561"/>
    </source>
</evidence>
<proteinExistence type="predicted"/>
<sequence length="298" mass="32473">MSPFEARLFAGHFRSPEAHSSLLDSYARVLARWPVPYDSRYVETRCGRAHVLACGPAYAPPVVLLHAGGANSTAWIHVIERLAASLQVYAVDVIGDAGRSEGRRPSSEDAYCNWLDDVLIGLGRPKVGLCGVSFGGWLAAAYLRQSSRRASKLALLAPPNIESPGVGYLVRAGLAALLPNERTVRGLRGMLSSPVVPPPPAWAFDDLLVRARCQRGHPRPSGRMSDDDLRVLPKDTLMLLGGDEALYDPTHAWARVRAHAPHVRVELVPDAGHLIDGDQPFKVGNALVEFFRRDGWTL</sequence>
<name>A0A679J644_VARPD</name>